<dbReference type="InterPro" id="IPR042245">
    <property type="entry name" value="Tgt2/MlaC_sf"/>
</dbReference>
<dbReference type="InterPro" id="IPR008869">
    <property type="entry name" value="MlaC/ttg2D"/>
</dbReference>
<organism evidence="2">
    <name type="scientific">marine metagenome</name>
    <dbReference type="NCBI Taxonomy" id="408172"/>
    <lineage>
        <taxon>unclassified sequences</taxon>
        <taxon>metagenomes</taxon>
        <taxon>ecological metagenomes</taxon>
    </lineage>
</organism>
<dbReference type="Gene3D" id="3.10.450.710">
    <property type="entry name" value="Tgt2/MlaC"/>
    <property type="match status" value="1"/>
</dbReference>
<dbReference type="Pfam" id="PF05494">
    <property type="entry name" value="MlaC"/>
    <property type="match status" value="1"/>
</dbReference>
<accession>A0A382LFL1</accession>
<evidence type="ECO:0000256" key="1">
    <source>
        <dbReference type="SAM" id="Phobius"/>
    </source>
</evidence>
<feature type="non-terminal residue" evidence="2">
    <location>
        <position position="125"/>
    </location>
</feature>
<keyword evidence="1" id="KW-0472">Membrane</keyword>
<sequence length="125" mass="14898">MVTLVNNFLKIILKKKCFRFISKSILSFYLIFFTFSLYAGTQYEQAIQEPINQLHETLINIMVISDTTSFEERYTYLEPVINKNFDIALISKVILSRYWKSIDEEIKVRFINLFNRLTISTYTSR</sequence>
<keyword evidence="1" id="KW-1133">Transmembrane helix</keyword>
<dbReference type="AlphaFoldDB" id="A0A382LFL1"/>
<name>A0A382LFL1_9ZZZZ</name>
<keyword evidence="1" id="KW-0812">Transmembrane</keyword>
<feature type="transmembrane region" description="Helical" evidence="1">
    <location>
        <begin position="20"/>
        <end position="40"/>
    </location>
</feature>
<evidence type="ECO:0000313" key="2">
    <source>
        <dbReference type="EMBL" id="SVC33661.1"/>
    </source>
</evidence>
<protein>
    <submittedName>
        <fullName evidence="2">Uncharacterized protein</fullName>
    </submittedName>
</protein>
<gene>
    <name evidence="2" type="ORF">METZ01_LOCUS286515</name>
</gene>
<proteinExistence type="predicted"/>
<dbReference type="EMBL" id="UINC01085790">
    <property type="protein sequence ID" value="SVC33661.1"/>
    <property type="molecule type" value="Genomic_DNA"/>
</dbReference>
<reference evidence="2" key="1">
    <citation type="submission" date="2018-05" db="EMBL/GenBank/DDBJ databases">
        <authorList>
            <person name="Lanie J.A."/>
            <person name="Ng W.-L."/>
            <person name="Kazmierczak K.M."/>
            <person name="Andrzejewski T.M."/>
            <person name="Davidsen T.M."/>
            <person name="Wayne K.J."/>
            <person name="Tettelin H."/>
            <person name="Glass J.I."/>
            <person name="Rusch D."/>
            <person name="Podicherti R."/>
            <person name="Tsui H.-C.T."/>
            <person name="Winkler M.E."/>
        </authorList>
    </citation>
    <scope>NUCLEOTIDE SEQUENCE</scope>
</reference>